<evidence type="ECO:0000256" key="5">
    <source>
        <dbReference type="ARBA" id="ARBA00048791"/>
    </source>
</evidence>
<dbReference type="eggNOG" id="COG0274">
    <property type="taxonomic scope" value="Bacteria"/>
</dbReference>
<comment type="catalytic activity">
    <reaction evidence="5 7">
        <text>2-deoxy-D-ribose 5-phosphate = D-glyceraldehyde 3-phosphate + acetaldehyde</text>
        <dbReference type="Rhea" id="RHEA:12821"/>
        <dbReference type="ChEBI" id="CHEBI:15343"/>
        <dbReference type="ChEBI" id="CHEBI:59776"/>
        <dbReference type="ChEBI" id="CHEBI:62877"/>
        <dbReference type="EC" id="4.1.2.4"/>
    </reaction>
</comment>
<keyword evidence="9" id="KW-1185">Reference proteome</keyword>
<protein>
    <recommendedName>
        <fullName evidence="7">Deoxyribose-phosphate aldolase</fullName>
        <shortName evidence="7">DERA</shortName>
        <ecNumber evidence="7">4.1.2.4</ecNumber>
    </recommendedName>
    <alternativeName>
        <fullName evidence="7">2-deoxy-D-ribose 5-phosphate aldolase</fullName>
    </alternativeName>
    <alternativeName>
        <fullName evidence="7">Phosphodeoxyriboaldolase</fullName>
        <shortName evidence="7">Deoxyriboaldolase</shortName>
    </alternativeName>
</protein>
<evidence type="ECO:0000313" key="9">
    <source>
        <dbReference type="Proteomes" id="UP000001208"/>
    </source>
</evidence>
<dbReference type="NCBIfam" id="TIGR00126">
    <property type="entry name" value="deoC"/>
    <property type="match status" value="1"/>
</dbReference>
<dbReference type="UniPathway" id="UPA00002">
    <property type="reaction ID" value="UER00468"/>
</dbReference>
<gene>
    <name evidence="7" type="primary">deoC</name>
    <name evidence="8" type="ordered locus">Ctha_1230</name>
</gene>
<dbReference type="InterPro" id="IPR011343">
    <property type="entry name" value="DeoC"/>
</dbReference>
<dbReference type="GO" id="GO:0004139">
    <property type="term" value="F:deoxyribose-phosphate aldolase activity"/>
    <property type="evidence" value="ECO:0007669"/>
    <property type="project" value="UniProtKB-UniRule"/>
</dbReference>
<dbReference type="Pfam" id="PF01791">
    <property type="entry name" value="DeoC"/>
    <property type="match status" value="1"/>
</dbReference>
<dbReference type="InterPro" id="IPR028581">
    <property type="entry name" value="DeoC_typeI"/>
</dbReference>
<name>B3QZ00_CHLT3</name>
<dbReference type="HAMAP" id="MF_00114">
    <property type="entry name" value="DeoC_type1"/>
    <property type="match status" value="1"/>
</dbReference>
<dbReference type="FunFam" id="3.20.20.70:FF:000044">
    <property type="entry name" value="Deoxyribose-phosphate aldolase"/>
    <property type="match status" value="1"/>
</dbReference>
<dbReference type="AlphaFoldDB" id="B3QZ00"/>
<keyword evidence="4 7" id="KW-0704">Schiff base</keyword>
<dbReference type="HOGENOM" id="CLU_053595_0_1_10"/>
<evidence type="ECO:0000256" key="2">
    <source>
        <dbReference type="ARBA" id="ARBA00022490"/>
    </source>
</evidence>
<dbReference type="PIRSF" id="PIRSF001357">
    <property type="entry name" value="DeoC"/>
    <property type="match status" value="1"/>
</dbReference>
<dbReference type="KEGG" id="cts:Ctha_1230"/>
<evidence type="ECO:0000313" key="8">
    <source>
        <dbReference type="EMBL" id="ACF13693.1"/>
    </source>
</evidence>
<evidence type="ECO:0000256" key="7">
    <source>
        <dbReference type="HAMAP-Rule" id="MF_00114"/>
    </source>
</evidence>
<dbReference type="RefSeq" id="WP_012499777.1">
    <property type="nucleotide sequence ID" value="NC_011026.1"/>
</dbReference>
<dbReference type="PANTHER" id="PTHR10889">
    <property type="entry name" value="DEOXYRIBOSE-PHOSPHATE ALDOLASE"/>
    <property type="match status" value="1"/>
</dbReference>
<reference evidence="8 9" key="1">
    <citation type="submission" date="2008-06" db="EMBL/GenBank/DDBJ databases">
        <title>Complete sequence of Chloroherpeton thalassium ATCC 35110.</title>
        <authorList>
            <consortium name="US DOE Joint Genome Institute"/>
            <person name="Lucas S."/>
            <person name="Copeland A."/>
            <person name="Lapidus A."/>
            <person name="Glavina del Rio T."/>
            <person name="Dalin E."/>
            <person name="Tice H."/>
            <person name="Bruce D."/>
            <person name="Goodwin L."/>
            <person name="Pitluck S."/>
            <person name="Schmutz J."/>
            <person name="Larimer F."/>
            <person name="Land M."/>
            <person name="Hauser L."/>
            <person name="Kyrpides N."/>
            <person name="Mikhailova N."/>
            <person name="Liu Z."/>
            <person name="Li T."/>
            <person name="Zhao F."/>
            <person name="Overmann J."/>
            <person name="Bryant D.A."/>
            <person name="Richardson P."/>
        </authorList>
    </citation>
    <scope>NUCLEOTIDE SEQUENCE [LARGE SCALE GENOMIC DNA]</scope>
    <source>
        <strain evidence="9">ATCC 35110 / GB-78</strain>
    </source>
</reference>
<organism evidence="8 9">
    <name type="scientific">Chloroherpeton thalassium (strain ATCC 35110 / GB-78)</name>
    <dbReference type="NCBI Taxonomy" id="517418"/>
    <lineage>
        <taxon>Bacteria</taxon>
        <taxon>Pseudomonadati</taxon>
        <taxon>Chlorobiota</taxon>
        <taxon>Chlorobiia</taxon>
        <taxon>Chlorobiales</taxon>
        <taxon>Chloroherpetonaceae</taxon>
        <taxon>Chloroherpeton</taxon>
    </lineage>
</organism>
<accession>B3QZ00</accession>
<evidence type="ECO:0000256" key="4">
    <source>
        <dbReference type="ARBA" id="ARBA00023270"/>
    </source>
</evidence>
<dbReference type="CDD" id="cd00959">
    <property type="entry name" value="DeoC"/>
    <property type="match status" value="1"/>
</dbReference>
<comment type="function">
    <text evidence="6 7">Catalyzes a reversible aldol reaction between acetaldehyde and D-glyceraldehyde 3-phosphate to generate 2-deoxy-D-ribose 5-phosphate.</text>
</comment>
<dbReference type="Gene3D" id="3.20.20.70">
    <property type="entry name" value="Aldolase class I"/>
    <property type="match status" value="1"/>
</dbReference>
<dbReference type="STRING" id="517418.Ctha_1230"/>
<dbReference type="SMART" id="SM01133">
    <property type="entry name" value="DeoC"/>
    <property type="match status" value="1"/>
</dbReference>
<dbReference type="PANTHER" id="PTHR10889:SF1">
    <property type="entry name" value="DEOXYRIBOSE-PHOSPHATE ALDOLASE"/>
    <property type="match status" value="1"/>
</dbReference>
<evidence type="ECO:0000256" key="1">
    <source>
        <dbReference type="ARBA" id="ARBA00010936"/>
    </source>
</evidence>
<dbReference type="InterPro" id="IPR013785">
    <property type="entry name" value="Aldolase_TIM"/>
</dbReference>
<proteinExistence type="inferred from homology"/>
<dbReference type="InterPro" id="IPR002915">
    <property type="entry name" value="DeoC/FbaB/LacD_aldolase"/>
</dbReference>
<evidence type="ECO:0000256" key="6">
    <source>
        <dbReference type="ARBA" id="ARBA00056337"/>
    </source>
</evidence>
<dbReference type="EC" id="4.1.2.4" evidence="7"/>
<dbReference type="Proteomes" id="UP000001208">
    <property type="component" value="Chromosome"/>
</dbReference>
<dbReference type="EMBL" id="CP001100">
    <property type="protein sequence ID" value="ACF13693.1"/>
    <property type="molecule type" value="Genomic_DNA"/>
</dbReference>
<feature type="active site" description="Schiff-base intermediate with acetaldehyde" evidence="7">
    <location>
        <position position="167"/>
    </location>
</feature>
<keyword evidence="2 7" id="KW-0963">Cytoplasm</keyword>
<sequence>MNQNGSQFSEIKKSSDFAKYIDHTLLKPDATCEHIIHLCSEAKKYQFASVCVNPHFVSLCVEQLSDTGVNVCTVIGFPLGATTTKAKAYETHLVCEQGASEIDMVINIGELKSRNLEFVERDIEAVVTEAKRYNSLVKVIIETALLSDEEKVSACQFAQNAGADFVKTSTGFASGGATFADVALMRKTVGEKMGVKASGGIRDYVTAKQMILHGATRIGASASVKILEEAMMEK</sequence>
<feature type="active site" description="Proton donor/acceptor" evidence="7">
    <location>
        <position position="196"/>
    </location>
</feature>
<dbReference type="GO" id="GO:0016052">
    <property type="term" value="P:carbohydrate catabolic process"/>
    <property type="evidence" value="ECO:0007669"/>
    <property type="project" value="TreeGrafter"/>
</dbReference>
<dbReference type="OrthoDB" id="9778711at2"/>
<comment type="subcellular location">
    <subcellularLocation>
        <location evidence="7">Cytoplasm</location>
    </subcellularLocation>
</comment>
<dbReference type="SUPFAM" id="SSF51569">
    <property type="entry name" value="Aldolase"/>
    <property type="match status" value="1"/>
</dbReference>
<feature type="active site" description="Proton donor/acceptor" evidence="7">
    <location>
        <position position="103"/>
    </location>
</feature>
<evidence type="ECO:0000256" key="3">
    <source>
        <dbReference type="ARBA" id="ARBA00023239"/>
    </source>
</evidence>
<comment type="pathway">
    <text evidence="7">Carbohydrate degradation; 2-deoxy-D-ribose 1-phosphate degradation; D-glyceraldehyde 3-phosphate and acetaldehyde from 2-deoxy-alpha-D-ribose 1-phosphate: step 2/2.</text>
</comment>
<comment type="similarity">
    <text evidence="1 7">Belongs to the DeoC/FbaB aldolase family. DeoC type 1 subfamily.</text>
</comment>
<dbReference type="GO" id="GO:0005737">
    <property type="term" value="C:cytoplasm"/>
    <property type="evidence" value="ECO:0007669"/>
    <property type="project" value="UniProtKB-SubCell"/>
</dbReference>
<dbReference type="GO" id="GO:0009264">
    <property type="term" value="P:deoxyribonucleotide catabolic process"/>
    <property type="evidence" value="ECO:0007669"/>
    <property type="project" value="UniProtKB-UniRule"/>
</dbReference>
<keyword evidence="3 7" id="KW-0456">Lyase</keyword>
<dbReference type="GO" id="GO:0006018">
    <property type="term" value="P:2-deoxyribose 1-phosphate catabolic process"/>
    <property type="evidence" value="ECO:0007669"/>
    <property type="project" value="UniProtKB-UniRule"/>
</dbReference>